<comment type="caution">
    <text evidence="2">The sequence shown here is derived from an EMBL/GenBank/DDBJ whole genome shotgun (WGS) entry which is preliminary data.</text>
</comment>
<evidence type="ECO:0000313" key="2">
    <source>
        <dbReference type="EMBL" id="PTI28131.1"/>
    </source>
</evidence>
<protein>
    <submittedName>
        <fullName evidence="2">DUF805 domain-containing protein</fullName>
    </submittedName>
</protein>
<accession>A0A2T4PQM4</accession>
<dbReference type="RefSeq" id="WP_107557328.1">
    <property type="nucleotide sequence ID" value="NZ_CANQVP010000267.1"/>
</dbReference>
<feature type="transmembrane region" description="Helical" evidence="1">
    <location>
        <begin position="35"/>
        <end position="62"/>
    </location>
</feature>
<dbReference type="GO" id="GO:0005886">
    <property type="term" value="C:plasma membrane"/>
    <property type="evidence" value="ECO:0007669"/>
    <property type="project" value="TreeGrafter"/>
</dbReference>
<dbReference type="Pfam" id="PF05656">
    <property type="entry name" value="DUF805"/>
    <property type="match status" value="1"/>
</dbReference>
<dbReference type="AlphaFoldDB" id="A0A2T4PQM4"/>
<evidence type="ECO:0000313" key="3">
    <source>
        <dbReference type="Proteomes" id="UP000241209"/>
    </source>
</evidence>
<gene>
    <name evidence="2" type="ORF">BU072_12205</name>
</gene>
<evidence type="ECO:0000256" key="1">
    <source>
        <dbReference type="SAM" id="Phobius"/>
    </source>
</evidence>
<dbReference type="Proteomes" id="UP000241209">
    <property type="component" value="Unassembled WGS sequence"/>
</dbReference>
<dbReference type="PANTHER" id="PTHR34980:SF2">
    <property type="entry name" value="INNER MEMBRANE PROTEIN YHAH-RELATED"/>
    <property type="match status" value="1"/>
</dbReference>
<name>A0A2T4PQM4_9STAP</name>
<sequence length="172" mass="19499">MNLSQNQIIRSYKDFWTRFSDVKGRSTRPELWHPFWINCIIFSFLGIISLGILSAIFTLVIIMPSFAVTARRLHDSNHTMSLAVFSHIASIILTIAYIVFFVDIAAETISSGNSTFFMILTLINFFIFFGTASILALVAPFILYFLVISGNEQPNDYGSEGSCELDDFDYTY</sequence>
<feature type="transmembrane region" description="Helical" evidence="1">
    <location>
        <begin position="114"/>
        <end position="147"/>
    </location>
</feature>
<dbReference type="EMBL" id="PZFK01000034">
    <property type="protein sequence ID" value="PTI28131.1"/>
    <property type="molecule type" value="Genomic_DNA"/>
</dbReference>
<dbReference type="InterPro" id="IPR008523">
    <property type="entry name" value="DUF805"/>
</dbReference>
<dbReference type="PANTHER" id="PTHR34980">
    <property type="entry name" value="INNER MEMBRANE PROTEIN-RELATED-RELATED"/>
    <property type="match status" value="1"/>
</dbReference>
<proteinExistence type="predicted"/>
<keyword evidence="1" id="KW-0812">Transmembrane</keyword>
<organism evidence="2 3">
    <name type="scientific">Mammaliicoccus vitulinus</name>
    <dbReference type="NCBI Taxonomy" id="71237"/>
    <lineage>
        <taxon>Bacteria</taxon>
        <taxon>Bacillati</taxon>
        <taxon>Bacillota</taxon>
        <taxon>Bacilli</taxon>
        <taxon>Bacillales</taxon>
        <taxon>Staphylococcaceae</taxon>
        <taxon>Mammaliicoccus</taxon>
    </lineage>
</organism>
<feature type="transmembrane region" description="Helical" evidence="1">
    <location>
        <begin position="82"/>
        <end position="102"/>
    </location>
</feature>
<reference evidence="2 3" key="1">
    <citation type="journal article" date="2016" name="Front. Microbiol.">
        <title>Comprehensive Phylogenetic Analysis of Bovine Non-aureus Staphylococci Species Based on Whole-Genome Sequencing.</title>
        <authorList>
            <person name="Naushad S."/>
            <person name="Barkema H.W."/>
            <person name="Luby C."/>
            <person name="Condas L.A."/>
            <person name="Nobrega D.B."/>
            <person name="Carson D.A."/>
            <person name="De Buck J."/>
        </authorList>
    </citation>
    <scope>NUCLEOTIDE SEQUENCE [LARGE SCALE GENOMIC DNA]</scope>
    <source>
        <strain evidence="2 3">SNUC 2204</strain>
    </source>
</reference>
<keyword evidence="1" id="KW-1133">Transmembrane helix</keyword>
<keyword evidence="1" id="KW-0472">Membrane</keyword>